<dbReference type="EMBL" id="BOPH01000038">
    <property type="protein sequence ID" value="GIJ68183.1"/>
    <property type="molecule type" value="Genomic_DNA"/>
</dbReference>
<dbReference type="AlphaFoldDB" id="A0A8J3ZUA0"/>
<comment type="caution">
    <text evidence="1">The sequence shown here is derived from an EMBL/GenBank/DDBJ whole genome shotgun (WGS) entry which is preliminary data.</text>
</comment>
<dbReference type="RefSeq" id="WP_203928134.1">
    <property type="nucleotide sequence ID" value="NZ_BOPH01000038.1"/>
</dbReference>
<evidence type="ECO:0000313" key="2">
    <source>
        <dbReference type="Proteomes" id="UP000635606"/>
    </source>
</evidence>
<name>A0A8J3ZUA0_9ACTN</name>
<protein>
    <submittedName>
        <fullName evidence="1">Uncharacterized protein</fullName>
    </submittedName>
</protein>
<proteinExistence type="predicted"/>
<keyword evidence="2" id="KW-1185">Reference proteome</keyword>
<gene>
    <name evidence="1" type="ORF">Voc01_031000</name>
</gene>
<accession>A0A8J3ZUA0</accession>
<dbReference type="Proteomes" id="UP000635606">
    <property type="component" value="Unassembled WGS sequence"/>
</dbReference>
<organism evidence="1 2">
    <name type="scientific">Virgisporangium ochraceum</name>
    <dbReference type="NCBI Taxonomy" id="65505"/>
    <lineage>
        <taxon>Bacteria</taxon>
        <taxon>Bacillati</taxon>
        <taxon>Actinomycetota</taxon>
        <taxon>Actinomycetes</taxon>
        <taxon>Micromonosporales</taxon>
        <taxon>Micromonosporaceae</taxon>
        <taxon>Virgisporangium</taxon>
    </lineage>
</organism>
<evidence type="ECO:0000313" key="1">
    <source>
        <dbReference type="EMBL" id="GIJ68183.1"/>
    </source>
</evidence>
<reference evidence="1" key="1">
    <citation type="submission" date="2021-01" db="EMBL/GenBank/DDBJ databases">
        <title>Whole genome shotgun sequence of Virgisporangium ochraceum NBRC 16418.</title>
        <authorList>
            <person name="Komaki H."/>
            <person name="Tamura T."/>
        </authorList>
    </citation>
    <scope>NUCLEOTIDE SEQUENCE</scope>
    <source>
        <strain evidence="1">NBRC 16418</strain>
    </source>
</reference>
<sequence length="109" mass="11309">MSIGPERLQGDFAEVRAAKADVLERDTNLIDHVRDLAARTAATAAGMAVLDQTNAAMAAATQAALAAVGQLSAKLQHQATHLGRQADELENQDLTHARRAATLADGGAP</sequence>